<dbReference type="EMBL" id="NKCI01000003">
    <property type="protein sequence ID" value="RSL72802.1"/>
    <property type="molecule type" value="Genomic_DNA"/>
</dbReference>
<reference evidence="1 2" key="1">
    <citation type="submission" date="2017-06" db="EMBL/GenBank/DDBJ databases">
        <title>Comparative genomic analysis of Ambrosia Fusariam Clade fungi.</title>
        <authorList>
            <person name="Stajich J.E."/>
            <person name="Carrillo J."/>
            <person name="Kijimoto T."/>
            <person name="Eskalen A."/>
            <person name="O'Donnell K."/>
            <person name="Kasson M."/>
        </authorList>
    </citation>
    <scope>NUCLEOTIDE SEQUENCE [LARGE SCALE GENOMIC DNA]</scope>
    <source>
        <strain evidence="1 2">NRRL62584</strain>
    </source>
</reference>
<sequence>MSVFQGPEPARLSRPLPPFQPLHSTRIFPFEAPKSWELRFFERAHLTTLSAVPPLSLLFSSSHRLEASSLPSLSPSSRRHNLCFSLPVAEFLSIANFNFIVAVRFSGE</sequence>
<gene>
    <name evidence="1" type="ORF">CEP54_000637</name>
</gene>
<accession>A0A428R5J7</accession>
<dbReference type="AlphaFoldDB" id="A0A428R5J7"/>
<name>A0A428R5J7_9HYPO</name>
<organism evidence="1 2">
    <name type="scientific">Fusarium duplospermum</name>
    <dbReference type="NCBI Taxonomy" id="1325734"/>
    <lineage>
        <taxon>Eukaryota</taxon>
        <taxon>Fungi</taxon>
        <taxon>Dikarya</taxon>
        <taxon>Ascomycota</taxon>
        <taxon>Pezizomycotina</taxon>
        <taxon>Sordariomycetes</taxon>
        <taxon>Hypocreomycetidae</taxon>
        <taxon>Hypocreales</taxon>
        <taxon>Nectriaceae</taxon>
        <taxon>Fusarium</taxon>
        <taxon>Fusarium solani species complex</taxon>
    </lineage>
</organism>
<evidence type="ECO:0000313" key="2">
    <source>
        <dbReference type="Proteomes" id="UP000288168"/>
    </source>
</evidence>
<evidence type="ECO:0000313" key="1">
    <source>
        <dbReference type="EMBL" id="RSL72802.1"/>
    </source>
</evidence>
<proteinExistence type="predicted"/>
<keyword evidence="2" id="KW-1185">Reference proteome</keyword>
<protein>
    <submittedName>
        <fullName evidence="1">Uncharacterized protein</fullName>
    </submittedName>
</protein>
<dbReference type="Proteomes" id="UP000288168">
    <property type="component" value="Unassembled WGS sequence"/>
</dbReference>
<comment type="caution">
    <text evidence="1">The sequence shown here is derived from an EMBL/GenBank/DDBJ whole genome shotgun (WGS) entry which is preliminary data.</text>
</comment>